<dbReference type="Gene3D" id="3.90.550.10">
    <property type="entry name" value="Spore Coat Polysaccharide Biosynthesis Protein SpsA, Chain A"/>
    <property type="match status" value="1"/>
</dbReference>
<sequence length="238" mass="23923">MAATSPITPAPPRAKATGEAPSAVERPAVVGLVLAAGGGRRLGGRPKALLDHGGRPLVERAVRAARAGGCAPAVHVVLGAAAERVRERADLAGCVVADNPDWATGMGSSLRAGLASVRDAPRGGPGPGGSPSGPGASAVLVLLVDQPGVGAEAVARVVRAHRAGAGLVAAAYEGRRGHPVLFARQHWARVAALAHGDRGARDFLRAHAAELTLVECADVASCADIDTPADLRLLDPDR</sequence>
<dbReference type="PANTHER" id="PTHR43777:SF1">
    <property type="entry name" value="MOLYBDENUM COFACTOR CYTIDYLYLTRANSFERASE"/>
    <property type="match status" value="1"/>
</dbReference>
<dbReference type="CDD" id="cd04182">
    <property type="entry name" value="GT_2_like_f"/>
    <property type="match status" value="1"/>
</dbReference>
<reference evidence="3 4" key="1">
    <citation type="submission" date="2020-06" db="EMBL/GenBank/DDBJ databases">
        <title>Genome mining for natural products.</title>
        <authorList>
            <person name="Zhang B."/>
            <person name="Shi J."/>
            <person name="Ge H."/>
        </authorList>
    </citation>
    <scope>NUCLEOTIDE SEQUENCE [LARGE SCALE GENOMIC DNA]</scope>
    <source>
        <strain evidence="3 4">NA00687</strain>
    </source>
</reference>
<protein>
    <submittedName>
        <fullName evidence="3">Nucleotidyltransferase family protein</fullName>
    </submittedName>
</protein>
<proteinExistence type="predicted"/>
<evidence type="ECO:0000313" key="4">
    <source>
        <dbReference type="Proteomes" id="UP000509303"/>
    </source>
</evidence>
<feature type="domain" description="MobA-like NTP transferase" evidence="2">
    <location>
        <begin position="31"/>
        <end position="207"/>
    </location>
</feature>
<dbReference type="EMBL" id="CP054929">
    <property type="protein sequence ID" value="QKW53005.1"/>
    <property type="molecule type" value="Genomic_DNA"/>
</dbReference>
<dbReference type="GO" id="GO:0016779">
    <property type="term" value="F:nucleotidyltransferase activity"/>
    <property type="evidence" value="ECO:0007669"/>
    <property type="project" value="UniProtKB-ARBA"/>
</dbReference>
<evidence type="ECO:0000259" key="2">
    <source>
        <dbReference type="Pfam" id="PF12804"/>
    </source>
</evidence>
<dbReference type="RefSeq" id="WP_176164715.1">
    <property type="nucleotide sequence ID" value="NZ_CP054929.1"/>
</dbReference>
<dbReference type="SUPFAM" id="SSF53448">
    <property type="entry name" value="Nucleotide-diphospho-sugar transferases"/>
    <property type="match status" value="1"/>
</dbReference>
<evidence type="ECO:0000313" key="3">
    <source>
        <dbReference type="EMBL" id="QKW53005.1"/>
    </source>
</evidence>
<feature type="region of interest" description="Disordered" evidence="1">
    <location>
        <begin position="1"/>
        <end position="22"/>
    </location>
</feature>
<dbReference type="Proteomes" id="UP000509303">
    <property type="component" value="Chromosome"/>
</dbReference>
<dbReference type="InterPro" id="IPR025877">
    <property type="entry name" value="MobA-like_NTP_Trfase"/>
</dbReference>
<dbReference type="InterPro" id="IPR029044">
    <property type="entry name" value="Nucleotide-diphossugar_trans"/>
</dbReference>
<gene>
    <name evidence="3" type="ORF">HUT08_29560</name>
</gene>
<name>A0A7H8NEV9_9ACTN</name>
<keyword evidence="3" id="KW-0808">Transferase</keyword>
<evidence type="ECO:0000256" key="1">
    <source>
        <dbReference type="SAM" id="MobiDB-lite"/>
    </source>
</evidence>
<dbReference type="PANTHER" id="PTHR43777">
    <property type="entry name" value="MOLYBDENUM COFACTOR CYTIDYLYLTRANSFERASE"/>
    <property type="match status" value="1"/>
</dbReference>
<dbReference type="AlphaFoldDB" id="A0A7H8NEV9"/>
<keyword evidence="4" id="KW-1185">Reference proteome</keyword>
<accession>A0A7H8NEV9</accession>
<organism evidence="3 4">
    <name type="scientific">Streptomyces buecherae</name>
    <dbReference type="NCBI Taxonomy" id="2763006"/>
    <lineage>
        <taxon>Bacteria</taxon>
        <taxon>Bacillati</taxon>
        <taxon>Actinomycetota</taxon>
        <taxon>Actinomycetes</taxon>
        <taxon>Kitasatosporales</taxon>
        <taxon>Streptomycetaceae</taxon>
        <taxon>Streptomyces</taxon>
    </lineage>
</organism>
<dbReference type="Pfam" id="PF12804">
    <property type="entry name" value="NTP_transf_3"/>
    <property type="match status" value="1"/>
</dbReference>